<dbReference type="Proteomes" id="UP000823775">
    <property type="component" value="Unassembled WGS sequence"/>
</dbReference>
<accession>A0ABS8W061</accession>
<protein>
    <submittedName>
        <fullName evidence="1">Uncharacterized protein</fullName>
    </submittedName>
</protein>
<dbReference type="EMBL" id="JACEIK010006297">
    <property type="protein sequence ID" value="MCE2055452.1"/>
    <property type="molecule type" value="Genomic_DNA"/>
</dbReference>
<evidence type="ECO:0000313" key="1">
    <source>
        <dbReference type="EMBL" id="MCE2055452.1"/>
    </source>
</evidence>
<comment type="caution">
    <text evidence="1">The sequence shown here is derived from an EMBL/GenBank/DDBJ whole genome shotgun (WGS) entry which is preliminary data.</text>
</comment>
<sequence length="106" mass="11579">SENSELHFQEATCVGTGDMLVLTCGRRFGMSGGTSGCKASSHCLDPHFTYASWAKIGEIPMWHRIDNFHPVFCQALAAQRQLAGLHPRFASLAPVPLALDFDPANY</sequence>
<organism evidence="1 2">
    <name type="scientific">Datura stramonium</name>
    <name type="common">Jimsonweed</name>
    <name type="synonym">Common thornapple</name>
    <dbReference type="NCBI Taxonomy" id="4076"/>
    <lineage>
        <taxon>Eukaryota</taxon>
        <taxon>Viridiplantae</taxon>
        <taxon>Streptophyta</taxon>
        <taxon>Embryophyta</taxon>
        <taxon>Tracheophyta</taxon>
        <taxon>Spermatophyta</taxon>
        <taxon>Magnoliopsida</taxon>
        <taxon>eudicotyledons</taxon>
        <taxon>Gunneridae</taxon>
        <taxon>Pentapetalae</taxon>
        <taxon>asterids</taxon>
        <taxon>lamiids</taxon>
        <taxon>Solanales</taxon>
        <taxon>Solanaceae</taxon>
        <taxon>Solanoideae</taxon>
        <taxon>Datureae</taxon>
        <taxon>Datura</taxon>
    </lineage>
</organism>
<feature type="non-terminal residue" evidence="1">
    <location>
        <position position="1"/>
    </location>
</feature>
<evidence type="ECO:0000313" key="2">
    <source>
        <dbReference type="Proteomes" id="UP000823775"/>
    </source>
</evidence>
<proteinExistence type="predicted"/>
<feature type="non-terminal residue" evidence="1">
    <location>
        <position position="106"/>
    </location>
</feature>
<gene>
    <name evidence="1" type="ORF">HAX54_042590</name>
</gene>
<reference evidence="1 2" key="1">
    <citation type="journal article" date="2021" name="BMC Genomics">
        <title>Datura genome reveals duplications of psychoactive alkaloid biosynthetic genes and high mutation rate following tissue culture.</title>
        <authorList>
            <person name="Rajewski A."/>
            <person name="Carter-House D."/>
            <person name="Stajich J."/>
            <person name="Litt A."/>
        </authorList>
    </citation>
    <scope>NUCLEOTIDE SEQUENCE [LARGE SCALE GENOMIC DNA]</scope>
    <source>
        <strain evidence="1">AR-01</strain>
    </source>
</reference>
<name>A0ABS8W061_DATST</name>
<keyword evidence="2" id="KW-1185">Reference proteome</keyword>